<evidence type="ECO:0000256" key="4">
    <source>
        <dbReference type="ARBA" id="ARBA00012671"/>
    </source>
</evidence>
<dbReference type="AlphaFoldDB" id="A0A3P7P4W2"/>
<gene>
    <name evidence="15" type="ORF">DILT_LOCUS11113</name>
</gene>
<name>A0A3P7P4W2_DIBLA</name>
<dbReference type="Proteomes" id="UP000281553">
    <property type="component" value="Unassembled WGS sequence"/>
</dbReference>
<organism evidence="15 16">
    <name type="scientific">Dibothriocephalus latus</name>
    <name type="common">Fish tapeworm</name>
    <name type="synonym">Diphyllobothrium latum</name>
    <dbReference type="NCBI Taxonomy" id="60516"/>
    <lineage>
        <taxon>Eukaryota</taxon>
        <taxon>Metazoa</taxon>
        <taxon>Spiralia</taxon>
        <taxon>Lophotrochozoa</taxon>
        <taxon>Platyhelminthes</taxon>
        <taxon>Cestoda</taxon>
        <taxon>Eucestoda</taxon>
        <taxon>Diphyllobothriidea</taxon>
        <taxon>Diphyllobothriidae</taxon>
        <taxon>Dibothriocephalus</taxon>
    </lineage>
</organism>
<dbReference type="EC" id="2.4.1.155" evidence="4"/>
<protein>
    <recommendedName>
        <fullName evidence="4">alpha-1,6-mannosyl-glycoprotein 6-beta-N-acetylglucosaminyltransferase</fullName>
        <ecNumber evidence="4">2.4.1.155</ecNumber>
    </recommendedName>
</protein>
<proteinExistence type="inferred from homology"/>
<dbReference type="InterPro" id="IPR026116">
    <property type="entry name" value="GT18_cat"/>
</dbReference>
<dbReference type="OrthoDB" id="2113294at2759"/>
<reference evidence="15 16" key="1">
    <citation type="submission" date="2018-11" db="EMBL/GenBank/DDBJ databases">
        <authorList>
            <consortium name="Pathogen Informatics"/>
        </authorList>
    </citation>
    <scope>NUCLEOTIDE SEQUENCE [LARGE SCALE GENOMIC DNA]</scope>
</reference>
<dbReference type="PANTHER" id="PTHR15075:SF2">
    <property type="entry name" value="ALPHA-1,6-MANNOSYLGLYCOPROTEIN 6-BETA-N-ACETYLGLUCOSAMINYLTRANSFERASE"/>
    <property type="match status" value="1"/>
</dbReference>
<dbReference type="GO" id="GO:0030144">
    <property type="term" value="F:alpha-1,6-mannosylglycoprotein 6-beta-N-acetylglucosaminyltransferase activity"/>
    <property type="evidence" value="ECO:0007669"/>
    <property type="project" value="UniProtKB-EC"/>
</dbReference>
<dbReference type="GO" id="GO:0006487">
    <property type="term" value="P:protein N-linked glycosylation"/>
    <property type="evidence" value="ECO:0007669"/>
    <property type="project" value="TreeGrafter"/>
</dbReference>
<keyword evidence="8" id="KW-0735">Signal-anchor</keyword>
<feature type="domain" description="Glycosyltransferase family 18 catalytic" evidence="14">
    <location>
        <begin position="1"/>
        <end position="95"/>
    </location>
</feature>
<dbReference type="Pfam" id="PF15024">
    <property type="entry name" value="Glyco_transf_18"/>
    <property type="match status" value="1"/>
</dbReference>
<evidence type="ECO:0000313" key="16">
    <source>
        <dbReference type="Proteomes" id="UP000281553"/>
    </source>
</evidence>
<dbReference type="InterPro" id="IPR052105">
    <property type="entry name" value="MGAT5_Glycosyltransferase"/>
</dbReference>
<keyword evidence="9" id="KW-1133">Transmembrane helix</keyword>
<evidence type="ECO:0000256" key="13">
    <source>
        <dbReference type="ARBA" id="ARBA00048243"/>
    </source>
</evidence>
<comment type="similarity">
    <text evidence="3">Belongs to the glycosyltransferase 18 family.</text>
</comment>
<comment type="pathway">
    <text evidence="2">Protein modification; protein glycosylation.</text>
</comment>
<keyword evidence="12" id="KW-0325">Glycoprotein</keyword>
<evidence type="ECO:0000259" key="14">
    <source>
        <dbReference type="Pfam" id="PF15024"/>
    </source>
</evidence>
<evidence type="ECO:0000256" key="12">
    <source>
        <dbReference type="ARBA" id="ARBA00023180"/>
    </source>
</evidence>
<dbReference type="EMBL" id="UYRU01061969">
    <property type="protein sequence ID" value="VDN15282.1"/>
    <property type="molecule type" value="Genomic_DNA"/>
</dbReference>
<evidence type="ECO:0000256" key="2">
    <source>
        <dbReference type="ARBA" id="ARBA00004922"/>
    </source>
</evidence>
<keyword evidence="5" id="KW-0328">Glycosyltransferase</keyword>
<evidence type="ECO:0000256" key="11">
    <source>
        <dbReference type="ARBA" id="ARBA00023136"/>
    </source>
</evidence>
<keyword evidence="7" id="KW-0812">Transmembrane</keyword>
<comment type="catalytic activity">
    <reaction evidence="13">
        <text>N(4)-{beta-D-GlcNAc-(1-&gt;2)-[beta-D-GlcNAc-(1-&gt;4)]-alpha-D-Man-(1-&gt;3)-[beta-D-GlcNAc-(1-&gt;2)-alpha-D-Man-(1-&gt;6)]-beta-D-Man-(1-&gt;4)-beta-D-GlcNAc-(1-&gt;4)-beta-D-GlcNAc}-L-asparaginyl-[protein] + UDP-N-acetyl-alpha-D-glucosamine = N(4)-{beta-D-GlcNAc-(1-&gt;2)-[beta-D-GlcNAc-(1-&gt;4)]-alpha-D-Man-(1-&gt;3)-[beta-D-GlcNAc-(1-&gt;2)-[beta-D-GlcNAc-(1-&gt;6)]-alpha-D-Man-(1-&gt;6)]-beta-D-Man-(1-&gt;4)-beta-D-GlcNAc-(1-&gt;4)-beta-D-GlcNAc}-L-asparaginyl-[protein] + UDP + H(+)</text>
        <dbReference type="Rhea" id="RHEA:16921"/>
        <dbReference type="Rhea" id="RHEA-COMP:14374"/>
        <dbReference type="Rhea" id="RHEA-COMP:14377"/>
        <dbReference type="ChEBI" id="CHEBI:15378"/>
        <dbReference type="ChEBI" id="CHEBI:57705"/>
        <dbReference type="ChEBI" id="CHEBI:58223"/>
        <dbReference type="ChEBI" id="CHEBI:139507"/>
        <dbReference type="ChEBI" id="CHEBI:139510"/>
        <dbReference type="EC" id="2.4.1.155"/>
    </reaction>
</comment>
<dbReference type="GO" id="GO:0000139">
    <property type="term" value="C:Golgi membrane"/>
    <property type="evidence" value="ECO:0007669"/>
    <property type="project" value="UniProtKB-SubCell"/>
</dbReference>
<sequence length="112" mass="12336">MGFVVEQGSKTVGNFKPVNGKPIALIYAKKNYMLEPVEVKKFIRVLTEYFEVHATIADATSALPKTIRNHGLLAGAAYMEILRSSKLQLSLHLCYVDHKHSAGEFLNAAFGA</sequence>
<comment type="subcellular location">
    <subcellularLocation>
        <location evidence="1">Golgi apparatus membrane</location>
        <topology evidence="1">Single-pass type II membrane protein</topology>
    </subcellularLocation>
</comment>
<keyword evidence="11" id="KW-0472">Membrane</keyword>
<keyword evidence="6" id="KW-0808">Transferase</keyword>
<evidence type="ECO:0000256" key="6">
    <source>
        <dbReference type="ARBA" id="ARBA00022679"/>
    </source>
</evidence>
<evidence type="ECO:0000256" key="8">
    <source>
        <dbReference type="ARBA" id="ARBA00022968"/>
    </source>
</evidence>
<keyword evidence="16" id="KW-1185">Reference proteome</keyword>
<evidence type="ECO:0000256" key="3">
    <source>
        <dbReference type="ARBA" id="ARBA00007477"/>
    </source>
</evidence>
<keyword evidence="10" id="KW-0333">Golgi apparatus</keyword>
<accession>A0A3P7P4W2</accession>
<dbReference type="PANTHER" id="PTHR15075">
    <property type="entry name" value="ALPHA-MANNOSIDE BETA-1,6-N-ACETYLGLUCOSAMINYLTRANSFERASE"/>
    <property type="match status" value="1"/>
</dbReference>
<evidence type="ECO:0000256" key="10">
    <source>
        <dbReference type="ARBA" id="ARBA00023034"/>
    </source>
</evidence>
<evidence type="ECO:0000256" key="7">
    <source>
        <dbReference type="ARBA" id="ARBA00022692"/>
    </source>
</evidence>
<evidence type="ECO:0000313" key="15">
    <source>
        <dbReference type="EMBL" id="VDN15282.1"/>
    </source>
</evidence>
<evidence type="ECO:0000256" key="5">
    <source>
        <dbReference type="ARBA" id="ARBA00022676"/>
    </source>
</evidence>
<evidence type="ECO:0000256" key="1">
    <source>
        <dbReference type="ARBA" id="ARBA00004323"/>
    </source>
</evidence>
<dbReference type="UniPathway" id="UPA00378"/>
<evidence type="ECO:0000256" key="9">
    <source>
        <dbReference type="ARBA" id="ARBA00022989"/>
    </source>
</evidence>